<dbReference type="GeneID" id="75149759"/>
<accession>A0A9Q9J321</accession>
<sequence>MMIDSMTALLLAPSSTVDAPLPTARYGAGAQVWHWDAGPAADPAAGERCDAQEQMR</sequence>
<dbReference type="AlphaFoldDB" id="A0A9Q9J321"/>
<protein>
    <submittedName>
        <fullName evidence="1">Uncharacterized protein</fullName>
    </submittedName>
</protein>
<proteinExistence type="predicted"/>
<name>A0A9Q9J321_9XANT</name>
<organism evidence="1 2">
    <name type="scientific">Xanthomonas prunicola</name>
    <dbReference type="NCBI Taxonomy" id="2053930"/>
    <lineage>
        <taxon>Bacteria</taxon>
        <taxon>Pseudomonadati</taxon>
        <taxon>Pseudomonadota</taxon>
        <taxon>Gammaproteobacteria</taxon>
        <taxon>Lysobacterales</taxon>
        <taxon>Lysobacteraceae</taxon>
        <taxon>Xanthomonas</taxon>
    </lineage>
</organism>
<dbReference type="Proteomes" id="UP001058381">
    <property type="component" value="Chromosome"/>
</dbReference>
<reference evidence="1" key="1">
    <citation type="submission" date="2022-04" db="EMBL/GenBank/DDBJ databases">
        <title>Xanthomonas prunicola pv. tritici, a pathogen causing a previously unreported foliar disease of wheat.</title>
        <authorList>
            <person name="Clavijo F."/>
            <person name="Curland R.D."/>
            <person name="Dill-Macky R."/>
            <person name="Pereyra S."/>
            <person name="Roman-Reyna V."/>
            <person name="Siri M.I."/>
        </authorList>
    </citation>
    <scope>NUCLEOTIDE SEQUENCE</scope>
    <source>
        <strain evidence="1">CIX249</strain>
    </source>
</reference>
<dbReference type="RefSeq" id="WP_252165176.1">
    <property type="nucleotide sequence ID" value="NZ_CP094827.1"/>
</dbReference>
<evidence type="ECO:0000313" key="1">
    <source>
        <dbReference type="EMBL" id="UXA67716.1"/>
    </source>
</evidence>
<dbReference type="EMBL" id="CP096142">
    <property type="protein sequence ID" value="UXA67716.1"/>
    <property type="molecule type" value="Genomic_DNA"/>
</dbReference>
<gene>
    <name evidence="1" type="ORF">M0D43_00375</name>
</gene>
<evidence type="ECO:0000313" key="2">
    <source>
        <dbReference type="Proteomes" id="UP001058381"/>
    </source>
</evidence>